<dbReference type="GO" id="GO:0003676">
    <property type="term" value="F:nucleic acid binding"/>
    <property type="evidence" value="ECO:0007669"/>
    <property type="project" value="InterPro"/>
</dbReference>
<dbReference type="InterPro" id="IPR002052">
    <property type="entry name" value="DNA_methylase_N6_adenine_CS"/>
</dbReference>
<dbReference type="Pfam" id="PF05175">
    <property type="entry name" value="MTS"/>
    <property type="match status" value="1"/>
</dbReference>
<dbReference type="EC" id="2.1.1.297" evidence="5"/>
<feature type="domain" description="Methyltransferase small" evidence="6">
    <location>
        <begin position="114"/>
        <end position="199"/>
    </location>
</feature>
<feature type="domain" description="Release factor glutamine methyltransferase N-terminal" evidence="7">
    <location>
        <begin position="14"/>
        <end position="84"/>
    </location>
</feature>
<feature type="binding site" evidence="5">
    <location>
        <position position="149"/>
    </location>
    <ligand>
        <name>S-adenosyl-L-methionine</name>
        <dbReference type="ChEBI" id="CHEBI:59789"/>
    </ligand>
</feature>
<dbReference type="AlphaFoldDB" id="A0A6J4S7G0"/>
<evidence type="ECO:0000259" key="6">
    <source>
        <dbReference type="Pfam" id="PF05175"/>
    </source>
</evidence>
<dbReference type="PANTHER" id="PTHR18895">
    <property type="entry name" value="HEMK METHYLTRANSFERASE"/>
    <property type="match status" value="1"/>
</dbReference>
<comment type="similarity">
    <text evidence="5">Belongs to the protein N5-glutamine methyltransferase family. PrmC subfamily.</text>
</comment>
<dbReference type="EMBL" id="CADCVJ010000222">
    <property type="protein sequence ID" value="CAA9491710.1"/>
    <property type="molecule type" value="Genomic_DNA"/>
</dbReference>
<comment type="catalytic activity">
    <reaction evidence="4 5">
        <text>L-glutaminyl-[peptide chain release factor] + S-adenosyl-L-methionine = N(5)-methyl-L-glutaminyl-[peptide chain release factor] + S-adenosyl-L-homocysteine + H(+)</text>
        <dbReference type="Rhea" id="RHEA:42896"/>
        <dbReference type="Rhea" id="RHEA-COMP:10271"/>
        <dbReference type="Rhea" id="RHEA-COMP:10272"/>
        <dbReference type="ChEBI" id="CHEBI:15378"/>
        <dbReference type="ChEBI" id="CHEBI:30011"/>
        <dbReference type="ChEBI" id="CHEBI:57856"/>
        <dbReference type="ChEBI" id="CHEBI:59789"/>
        <dbReference type="ChEBI" id="CHEBI:61891"/>
        <dbReference type="EC" id="2.1.1.297"/>
    </reaction>
</comment>
<comment type="function">
    <text evidence="5">Methylates the class 1 translation termination release factors RF1/PrfA and RF2/PrfB on the glutamine residue of the universally conserved GGQ motif.</text>
</comment>
<gene>
    <name evidence="5" type="primary">prmC</name>
    <name evidence="8" type="ORF">AVDCRST_MAG38-2685</name>
</gene>
<name>A0A6J4S7G0_9ACTN</name>
<proteinExistence type="inferred from homology"/>
<dbReference type="HAMAP" id="MF_02126">
    <property type="entry name" value="RF_methyltr_PrmC"/>
    <property type="match status" value="1"/>
</dbReference>
<comment type="caution">
    <text evidence="5">Lacks conserved residue(s) required for the propagation of feature annotation.</text>
</comment>
<evidence type="ECO:0000256" key="3">
    <source>
        <dbReference type="ARBA" id="ARBA00022691"/>
    </source>
</evidence>
<dbReference type="InterPro" id="IPR007848">
    <property type="entry name" value="Small_mtfrase_dom"/>
</dbReference>
<dbReference type="InterPro" id="IPR050320">
    <property type="entry name" value="N5-glutamine_MTase"/>
</dbReference>
<evidence type="ECO:0000259" key="7">
    <source>
        <dbReference type="Pfam" id="PF17827"/>
    </source>
</evidence>
<organism evidence="8">
    <name type="scientific">uncultured Solirubrobacteraceae bacterium</name>
    <dbReference type="NCBI Taxonomy" id="1162706"/>
    <lineage>
        <taxon>Bacteria</taxon>
        <taxon>Bacillati</taxon>
        <taxon>Actinomycetota</taxon>
        <taxon>Thermoleophilia</taxon>
        <taxon>Solirubrobacterales</taxon>
        <taxon>Solirubrobacteraceae</taxon>
        <taxon>environmental samples</taxon>
    </lineage>
</organism>
<dbReference type="NCBIfam" id="TIGR00536">
    <property type="entry name" value="hemK_fam"/>
    <property type="match status" value="1"/>
</dbReference>
<dbReference type="Gene3D" id="1.10.8.10">
    <property type="entry name" value="DNA helicase RuvA subunit, C-terminal domain"/>
    <property type="match status" value="1"/>
</dbReference>
<dbReference type="GO" id="GO:0102559">
    <property type="term" value="F:peptide chain release factor N(5)-glutamine methyltransferase activity"/>
    <property type="evidence" value="ECO:0007669"/>
    <property type="project" value="UniProtKB-EC"/>
</dbReference>
<dbReference type="PROSITE" id="PS00092">
    <property type="entry name" value="N6_MTASE"/>
    <property type="match status" value="1"/>
</dbReference>
<reference evidence="8" key="1">
    <citation type="submission" date="2020-02" db="EMBL/GenBank/DDBJ databases">
        <authorList>
            <person name="Meier V. D."/>
        </authorList>
    </citation>
    <scope>NUCLEOTIDE SEQUENCE</scope>
    <source>
        <strain evidence="8">AVDCRST_MAG38</strain>
    </source>
</reference>
<dbReference type="InterPro" id="IPR029063">
    <property type="entry name" value="SAM-dependent_MTases_sf"/>
</dbReference>
<sequence length="281" mass="29510">MRTRPPLARTSVRDALDSAVIALGAAGCETPRLDAEVLLAAAMGVSRAAIVANPSAELEPDHAWQFAEWARRRRSREPVAYILGVKGFRRIDLEVDRRVLIPRPETEHLVEAALELPSGARVVDVGTGSGAVALALKDERPDLEVIATDASPDALDVARANARRLGLDVTLLEGDLLAPVAGPVDAVVSNPPYVAEEERARLPADVIGHEPGEALFAGADGLDLIRRLIPAAAALGARVVALEVGWTQAPAVAELLSAAGFAETAIVADLAGIDRVVVGRR</sequence>
<evidence type="ECO:0000313" key="8">
    <source>
        <dbReference type="EMBL" id="CAA9491710.1"/>
    </source>
</evidence>
<keyword evidence="2 5" id="KW-0808">Transferase</keyword>
<evidence type="ECO:0000256" key="4">
    <source>
        <dbReference type="ARBA" id="ARBA00048391"/>
    </source>
</evidence>
<dbReference type="PROSITE" id="PS51257">
    <property type="entry name" value="PROKAR_LIPOPROTEIN"/>
    <property type="match status" value="1"/>
</dbReference>
<dbReference type="Gene3D" id="3.40.50.150">
    <property type="entry name" value="Vaccinia Virus protein VP39"/>
    <property type="match status" value="1"/>
</dbReference>
<keyword evidence="3 5" id="KW-0949">S-adenosyl-L-methionine</keyword>
<accession>A0A6J4S7G0</accession>
<dbReference type="Pfam" id="PF17827">
    <property type="entry name" value="PrmC_N"/>
    <property type="match status" value="1"/>
</dbReference>
<keyword evidence="1 5" id="KW-0489">Methyltransferase</keyword>
<dbReference type="InterPro" id="IPR004556">
    <property type="entry name" value="HemK-like"/>
</dbReference>
<feature type="binding site" evidence="5">
    <location>
        <begin position="126"/>
        <end position="130"/>
    </location>
    <ligand>
        <name>S-adenosyl-L-methionine</name>
        <dbReference type="ChEBI" id="CHEBI:59789"/>
    </ligand>
</feature>
<dbReference type="NCBIfam" id="TIGR03534">
    <property type="entry name" value="RF_mod_PrmC"/>
    <property type="match status" value="1"/>
</dbReference>
<dbReference type="SUPFAM" id="SSF53335">
    <property type="entry name" value="S-adenosyl-L-methionine-dependent methyltransferases"/>
    <property type="match status" value="1"/>
</dbReference>
<dbReference type="InterPro" id="IPR019874">
    <property type="entry name" value="RF_methyltr_PrmC"/>
</dbReference>
<feature type="binding site" evidence="5">
    <location>
        <begin position="190"/>
        <end position="193"/>
    </location>
    <ligand>
        <name>substrate</name>
    </ligand>
</feature>
<evidence type="ECO:0000256" key="1">
    <source>
        <dbReference type="ARBA" id="ARBA00022603"/>
    </source>
</evidence>
<dbReference type="CDD" id="cd02440">
    <property type="entry name" value="AdoMet_MTases"/>
    <property type="match status" value="1"/>
</dbReference>
<feature type="binding site" evidence="5">
    <location>
        <position position="190"/>
    </location>
    <ligand>
        <name>S-adenosyl-L-methionine</name>
        <dbReference type="ChEBI" id="CHEBI:59789"/>
    </ligand>
</feature>
<evidence type="ECO:0000256" key="2">
    <source>
        <dbReference type="ARBA" id="ARBA00022679"/>
    </source>
</evidence>
<dbReference type="PANTHER" id="PTHR18895:SF74">
    <property type="entry name" value="MTRF1L RELEASE FACTOR GLUTAMINE METHYLTRANSFERASE"/>
    <property type="match status" value="1"/>
</dbReference>
<dbReference type="InterPro" id="IPR040758">
    <property type="entry name" value="PrmC_N"/>
</dbReference>
<protein>
    <recommendedName>
        <fullName evidence="5">Release factor glutamine methyltransferase</fullName>
        <shortName evidence="5">RF MTase</shortName>
        <ecNumber evidence="5">2.1.1.297</ecNumber>
    </recommendedName>
    <alternativeName>
        <fullName evidence="5">N5-glutamine methyltransferase PrmC</fullName>
    </alternativeName>
    <alternativeName>
        <fullName evidence="5">Protein-(glutamine-N5) MTase PrmC</fullName>
    </alternativeName>
    <alternativeName>
        <fullName evidence="5">Protein-glutamine N-methyltransferase PrmC</fullName>
    </alternativeName>
</protein>
<evidence type="ECO:0000256" key="5">
    <source>
        <dbReference type="HAMAP-Rule" id="MF_02126"/>
    </source>
</evidence>
<dbReference type="GO" id="GO:0032259">
    <property type="term" value="P:methylation"/>
    <property type="evidence" value="ECO:0007669"/>
    <property type="project" value="UniProtKB-KW"/>
</dbReference>